<dbReference type="KEGG" id="nba:CUN60_04750"/>
<dbReference type="PANTHER" id="PTHR43421:SF1">
    <property type="entry name" value="METALLOPROTEASE PMBA"/>
    <property type="match status" value="1"/>
</dbReference>
<dbReference type="GO" id="GO:0005829">
    <property type="term" value="C:cytosol"/>
    <property type="evidence" value="ECO:0007669"/>
    <property type="project" value="TreeGrafter"/>
</dbReference>
<organism evidence="5 6">
    <name type="scientific">Aquella oligotrophica</name>
    <dbReference type="NCBI Taxonomy" id="2067065"/>
    <lineage>
        <taxon>Bacteria</taxon>
        <taxon>Pseudomonadati</taxon>
        <taxon>Pseudomonadota</taxon>
        <taxon>Betaproteobacteria</taxon>
        <taxon>Neisseriales</taxon>
        <taxon>Neisseriaceae</taxon>
        <taxon>Aquella</taxon>
    </lineage>
</organism>
<dbReference type="GO" id="GO:0006508">
    <property type="term" value="P:proteolysis"/>
    <property type="evidence" value="ECO:0007669"/>
    <property type="project" value="UniProtKB-KW"/>
</dbReference>
<dbReference type="GO" id="GO:0008237">
    <property type="term" value="F:metallopeptidase activity"/>
    <property type="evidence" value="ECO:0007669"/>
    <property type="project" value="UniProtKB-KW"/>
</dbReference>
<accession>A0A2I7N594</accession>
<keyword evidence="5" id="KW-0378">Hydrolase</keyword>
<feature type="domain" description="Metalloprotease TldD/E central" evidence="4">
    <location>
        <begin position="128"/>
        <end position="231"/>
    </location>
</feature>
<dbReference type="Pfam" id="PF19290">
    <property type="entry name" value="PmbA_TldD_2nd"/>
    <property type="match status" value="1"/>
</dbReference>
<dbReference type="SUPFAM" id="SSF111283">
    <property type="entry name" value="Putative modulator of DNA gyrase, PmbA/TldD"/>
    <property type="match status" value="1"/>
</dbReference>
<evidence type="ECO:0000259" key="3">
    <source>
        <dbReference type="Pfam" id="PF19289"/>
    </source>
</evidence>
<dbReference type="RefSeq" id="WP_102950927.1">
    <property type="nucleotide sequence ID" value="NZ_CP024847.1"/>
</dbReference>
<dbReference type="InterPro" id="IPR002510">
    <property type="entry name" value="Metalloprtase-TldD/E_N"/>
</dbReference>
<reference evidence="6" key="1">
    <citation type="submission" date="2017-11" db="EMBL/GenBank/DDBJ databases">
        <authorList>
            <person name="Chan K.G."/>
            <person name="Lee L.S."/>
        </authorList>
    </citation>
    <scope>NUCLEOTIDE SEQUENCE [LARGE SCALE GENOMIC DNA]</scope>
    <source>
        <strain evidence="6">DSM 100970</strain>
    </source>
</reference>
<dbReference type="EMBL" id="CP024847">
    <property type="protein sequence ID" value="AUR51628.1"/>
    <property type="molecule type" value="Genomic_DNA"/>
</dbReference>
<dbReference type="PANTHER" id="PTHR43421">
    <property type="entry name" value="METALLOPROTEASE PMBA"/>
    <property type="match status" value="1"/>
</dbReference>
<dbReference type="OrthoDB" id="9803618at2"/>
<dbReference type="InterPro" id="IPR045569">
    <property type="entry name" value="Metalloprtase-TldD/E_C"/>
</dbReference>
<evidence type="ECO:0000313" key="5">
    <source>
        <dbReference type="EMBL" id="AUR51628.1"/>
    </source>
</evidence>
<dbReference type="Pfam" id="PF19289">
    <property type="entry name" value="PmbA_TldD_3rd"/>
    <property type="match status" value="1"/>
</dbReference>
<dbReference type="InterPro" id="IPR047657">
    <property type="entry name" value="PmbA"/>
</dbReference>
<dbReference type="AlphaFoldDB" id="A0A2I7N594"/>
<dbReference type="Proteomes" id="UP000236655">
    <property type="component" value="Chromosome"/>
</dbReference>
<comment type="similarity">
    <text evidence="1">Belongs to the peptidase U62 family.</text>
</comment>
<keyword evidence="5" id="KW-0645">Protease</keyword>
<evidence type="ECO:0000256" key="1">
    <source>
        <dbReference type="ARBA" id="ARBA00005836"/>
    </source>
</evidence>
<dbReference type="InterPro" id="IPR035068">
    <property type="entry name" value="TldD/PmbA_N"/>
</dbReference>
<evidence type="ECO:0000259" key="4">
    <source>
        <dbReference type="Pfam" id="PF19290"/>
    </source>
</evidence>
<feature type="domain" description="Metalloprotease TldD/E N-terminal" evidence="2">
    <location>
        <begin position="34"/>
        <end position="96"/>
    </location>
</feature>
<gene>
    <name evidence="5" type="primary">pmbA</name>
    <name evidence="5" type="synonym">tldE</name>
    <name evidence="5" type="ORF">CUN60_04750</name>
</gene>
<dbReference type="Gene3D" id="3.30.2290.10">
    <property type="entry name" value="PmbA/TldD superfamily"/>
    <property type="match status" value="1"/>
</dbReference>
<sequence>MTKLQFIYQQSQLSDYANDIINRTIKLGASQAQVELSESISTDIEVLDQKIENFETSHESQMLLTVYLGQQKGHIGISNIDTKDLDTIIKQALEIAKYTQADAANGILDKQFLTKELITDLDLYIPHNESNETLISTVMDIEQKALNSDKRITASDGASVSLTSYNFVTANSNGFNLGYQTSRYSNSVSLIGNTSNGMQTDYWYSSSRNYTNLLTSTELADHATKRLLRRLDKGEFKKSTCKVIFETTIAKSIIGALIAALSGNSQYRKLSFLNDSLGSKVLPEWLSIEEDPFIPEGLSSCYFDNEGGQVYRRRLVDNGLVSGYLLSAYSARKLNMQPTGNAGGAHNLKVSSNFNGDLAALAKEMYSGLIIIETIGHGLNSVTGDYSVGASGLVIIDGKISHFTDNLTISGNMRDIYNNILYIANDSSPGSLLCGSMLIESNCLQITGK</sequence>
<protein>
    <submittedName>
        <fullName evidence="5">Metalloprotease PmbA</fullName>
    </submittedName>
</protein>
<evidence type="ECO:0000259" key="2">
    <source>
        <dbReference type="Pfam" id="PF01523"/>
    </source>
</evidence>
<dbReference type="InterPro" id="IPR036059">
    <property type="entry name" value="TldD/PmbA_sf"/>
</dbReference>
<proteinExistence type="inferred from homology"/>
<feature type="domain" description="Metalloprotease TldD/E C-terminal" evidence="3">
    <location>
        <begin position="240"/>
        <end position="441"/>
    </location>
</feature>
<evidence type="ECO:0000313" key="6">
    <source>
        <dbReference type="Proteomes" id="UP000236655"/>
    </source>
</evidence>
<dbReference type="InterPro" id="IPR045570">
    <property type="entry name" value="Metalloprtase-TldD/E_cen_dom"/>
</dbReference>
<name>A0A2I7N594_9NEIS</name>
<dbReference type="Pfam" id="PF01523">
    <property type="entry name" value="PmbA_TldD_1st"/>
    <property type="match status" value="1"/>
</dbReference>
<keyword evidence="6" id="KW-1185">Reference proteome</keyword>
<keyword evidence="5" id="KW-0482">Metalloprotease</keyword>